<dbReference type="Pfam" id="PF00172">
    <property type="entry name" value="Zn_clus"/>
    <property type="match status" value="1"/>
</dbReference>
<dbReference type="Proteomes" id="UP000635477">
    <property type="component" value="Unassembled WGS sequence"/>
</dbReference>
<reference evidence="8" key="1">
    <citation type="journal article" date="2020" name="BMC Genomics">
        <title>Correction to: Identification and distribution of gene clusters required for synthesis of sphingolipid metabolism inhibitors in diverse species of the filamentous fungus Fusarium.</title>
        <authorList>
            <person name="Kim H.S."/>
            <person name="Lohmar J.M."/>
            <person name="Busman M."/>
            <person name="Brown D.W."/>
            <person name="Naumann T.A."/>
            <person name="Divon H.H."/>
            <person name="Lysoe E."/>
            <person name="Uhlig S."/>
            <person name="Proctor R.H."/>
        </authorList>
    </citation>
    <scope>NUCLEOTIDE SEQUENCE</scope>
    <source>
        <strain evidence="8">NRRL 22465</strain>
    </source>
</reference>
<dbReference type="PROSITE" id="PS00463">
    <property type="entry name" value="ZN2_CY6_FUNGAL_1"/>
    <property type="match status" value="1"/>
</dbReference>
<evidence type="ECO:0000256" key="4">
    <source>
        <dbReference type="ARBA" id="ARBA00023163"/>
    </source>
</evidence>
<comment type="subcellular location">
    <subcellularLocation>
        <location evidence="1">Nucleus</location>
    </subcellularLocation>
</comment>
<dbReference type="OrthoDB" id="5069333at2759"/>
<dbReference type="SMART" id="SM00066">
    <property type="entry name" value="GAL4"/>
    <property type="match status" value="1"/>
</dbReference>
<dbReference type="EMBL" id="JABEYC010000889">
    <property type="protein sequence ID" value="KAF4972892.1"/>
    <property type="molecule type" value="Genomic_DNA"/>
</dbReference>
<feature type="region of interest" description="Disordered" evidence="6">
    <location>
        <begin position="119"/>
        <end position="142"/>
    </location>
</feature>
<accession>A0A8H4UAP0</accession>
<evidence type="ECO:0000313" key="9">
    <source>
        <dbReference type="Proteomes" id="UP000635477"/>
    </source>
</evidence>
<dbReference type="InterPro" id="IPR001138">
    <property type="entry name" value="Zn2Cys6_DnaBD"/>
</dbReference>
<name>A0A8H4UAP0_9HYPO</name>
<dbReference type="GO" id="GO:0005634">
    <property type="term" value="C:nucleus"/>
    <property type="evidence" value="ECO:0007669"/>
    <property type="project" value="UniProtKB-SubCell"/>
</dbReference>
<dbReference type="GO" id="GO:0008270">
    <property type="term" value="F:zinc ion binding"/>
    <property type="evidence" value="ECO:0007669"/>
    <property type="project" value="InterPro"/>
</dbReference>
<gene>
    <name evidence="8" type="ORF">FZEAL_9496</name>
</gene>
<keyword evidence="4" id="KW-0804">Transcription</keyword>
<dbReference type="SUPFAM" id="SSF57701">
    <property type="entry name" value="Zn2/Cys6 DNA-binding domain"/>
    <property type="match status" value="1"/>
</dbReference>
<evidence type="ECO:0000256" key="1">
    <source>
        <dbReference type="ARBA" id="ARBA00004123"/>
    </source>
</evidence>
<evidence type="ECO:0000256" key="6">
    <source>
        <dbReference type="SAM" id="MobiDB-lite"/>
    </source>
</evidence>
<protein>
    <recommendedName>
        <fullName evidence="7">Zn(2)-C6 fungal-type domain-containing protein</fullName>
    </recommendedName>
</protein>
<dbReference type="CDD" id="cd12148">
    <property type="entry name" value="fungal_TF_MHR"/>
    <property type="match status" value="1"/>
</dbReference>
<dbReference type="PANTHER" id="PTHR47338:SF5">
    <property type="entry name" value="ZN(II)2CYS6 TRANSCRIPTION FACTOR (EUROFUNG)"/>
    <property type="match status" value="1"/>
</dbReference>
<feature type="compositionally biased region" description="Basic and acidic residues" evidence="6">
    <location>
        <begin position="63"/>
        <end position="72"/>
    </location>
</feature>
<dbReference type="PANTHER" id="PTHR47338">
    <property type="entry name" value="ZN(II)2CYS6 TRANSCRIPTION FACTOR (EUROFUNG)-RELATED"/>
    <property type="match status" value="1"/>
</dbReference>
<organism evidence="8 9">
    <name type="scientific">Fusarium zealandicum</name>
    <dbReference type="NCBI Taxonomy" id="1053134"/>
    <lineage>
        <taxon>Eukaryota</taxon>
        <taxon>Fungi</taxon>
        <taxon>Dikarya</taxon>
        <taxon>Ascomycota</taxon>
        <taxon>Pezizomycotina</taxon>
        <taxon>Sordariomycetes</taxon>
        <taxon>Hypocreomycetidae</taxon>
        <taxon>Hypocreales</taxon>
        <taxon>Nectriaceae</taxon>
        <taxon>Fusarium</taxon>
        <taxon>Fusarium staphyleae species complex</taxon>
    </lineage>
</organism>
<proteinExistence type="predicted"/>
<evidence type="ECO:0000256" key="2">
    <source>
        <dbReference type="ARBA" id="ARBA00022723"/>
    </source>
</evidence>
<evidence type="ECO:0000256" key="3">
    <source>
        <dbReference type="ARBA" id="ARBA00023015"/>
    </source>
</evidence>
<feature type="region of interest" description="Disordered" evidence="6">
    <location>
        <begin position="62"/>
        <end position="98"/>
    </location>
</feature>
<evidence type="ECO:0000259" key="7">
    <source>
        <dbReference type="PROSITE" id="PS50048"/>
    </source>
</evidence>
<evidence type="ECO:0000313" key="8">
    <source>
        <dbReference type="EMBL" id="KAF4972892.1"/>
    </source>
</evidence>
<evidence type="ECO:0000256" key="5">
    <source>
        <dbReference type="ARBA" id="ARBA00023242"/>
    </source>
</evidence>
<keyword evidence="5" id="KW-0539">Nucleus</keyword>
<reference evidence="8" key="2">
    <citation type="submission" date="2020-05" db="EMBL/GenBank/DDBJ databases">
        <authorList>
            <person name="Kim H.-S."/>
            <person name="Proctor R.H."/>
            <person name="Brown D.W."/>
        </authorList>
    </citation>
    <scope>NUCLEOTIDE SEQUENCE</scope>
    <source>
        <strain evidence="8">NRRL 22465</strain>
    </source>
</reference>
<dbReference type="GO" id="GO:0000981">
    <property type="term" value="F:DNA-binding transcription factor activity, RNA polymerase II-specific"/>
    <property type="evidence" value="ECO:0007669"/>
    <property type="project" value="InterPro"/>
</dbReference>
<dbReference type="InterPro" id="IPR036864">
    <property type="entry name" value="Zn2-C6_fun-type_DNA-bd_sf"/>
</dbReference>
<sequence>MASKHPLRRSCAFCRARKIKCSNETICEACRKQGADCIYDFEPPRLKGRNLSIDSTKSNLLHVRSDHELPDSKRRRSCSASSAPSSPPDRAPDDSGPLAETSCSIAMSLEERFLERFPQDHGHSRISQQKKPETKPRPQDTRYTGPLSLVVYDLIGLVVDRFGSLGCSHNEGNSGYCFRSGLASDNAPVMFDSISPAGNPLSGYGQRQRNQLIDVWYSVHPLSFLISKTLLLREVRDGTCDEILLAVMLAEATFVLGNAATIRGHELLQWAKSQLEIRPRHQHSSEDSIHSGIPTRVYKGITTAQSLVLLAWNALSSHEFRRAACYIDLASRMATEIRERMLSEASPPNSSRINGVDVLGVETEIATYLWWTTFSLNLWMYIQTEGCLPEPTTTAFSLDSLPETEALSVLIELDLVSENFSTIQKQKSSMREVWPLAHISSTVACLFSHTPGQAAGYGFRDLQETIQQGHSDKAQRHLLLAFHHIMAIQFLFPKNASCRDQGGLSADTVGHFCSSLEEVLRFLTSTPEQPCDPLSVIPLFHTPLPNALCILLDTCSRAFDLIRASFNPSLNIPGFHKGWDGRLGPLASRLYIMTKDDRFHQGKTIRAVRKHLKGCARVFGALDTSNSLGRSELGMNRMSSMSHSPQQNVQIPSHLAAASHTVTEAASPFSCIEEISRISSSMPSSSGSSANVSAHSFTPFQEMGEWQMNGGFSQGLLATNPSHSSTIHHGIPEAPEMHNLWYSQAPVTVRFEPADPNSTQFEPWVWPATSADETAFLSFQSLDMEED</sequence>
<dbReference type="InterPro" id="IPR050815">
    <property type="entry name" value="TF_fung"/>
</dbReference>
<keyword evidence="2" id="KW-0479">Metal-binding</keyword>
<feature type="compositionally biased region" description="Basic and acidic residues" evidence="6">
    <location>
        <begin position="130"/>
        <end position="140"/>
    </location>
</feature>
<keyword evidence="3" id="KW-0805">Transcription regulation</keyword>
<dbReference type="Gene3D" id="4.10.240.10">
    <property type="entry name" value="Zn(2)-C6 fungal-type DNA-binding domain"/>
    <property type="match status" value="1"/>
</dbReference>
<keyword evidence="9" id="KW-1185">Reference proteome</keyword>
<feature type="domain" description="Zn(2)-C6 fungal-type" evidence="7">
    <location>
        <begin position="10"/>
        <end position="39"/>
    </location>
</feature>
<dbReference type="AlphaFoldDB" id="A0A8H4UAP0"/>
<comment type="caution">
    <text evidence="8">The sequence shown here is derived from an EMBL/GenBank/DDBJ whole genome shotgun (WGS) entry which is preliminary data.</text>
</comment>
<dbReference type="PROSITE" id="PS50048">
    <property type="entry name" value="ZN2_CY6_FUNGAL_2"/>
    <property type="match status" value="1"/>
</dbReference>
<dbReference type="CDD" id="cd00067">
    <property type="entry name" value="GAL4"/>
    <property type="match status" value="1"/>
</dbReference>